<comment type="function">
    <text evidence="1">Thiol-specific peroxidase that catalyzes the reduction of hydrogen peroxide and organic hydroperoxides to water and alcohols, respectively. Plays a role in cell protection against oxidative stress by detoxifying peroxides and as sensor of hydrogen peroxide-mediated signaling events.</text>
</comment>
<evidence type="ECO:0000256" key="12">
    <source>
        <dbReference type="ARBA" id="ARBA00049091"/>
    </source>
</evidence>
<dbReference type="GO" id="GO:0034599">
    <property type="term" value="P:cellular response to oxidative stress"/>
    <property type="evidence" value="ECO:0007669"/>
    <property type="project" value="TreeGrafter"/>
</dbReference>
<keyword evidence="4" id="KW-0575">Peroxidase</keyword>
<evidence type="ECO:0000259" key="14">
    <source>
        <dbReference type="PROSITE" id="PS51352"/>
    </source>
</evidence>
<feature type="domain" description="Thioredoxin" evidence="14">
    <location>
        <begin position="4"/>
        <end position="157"/>
    </location>
</feature>
<name>A0A0V8RST9_9ACTO</name>
<comment type="subunit">
    <text evidence="2">Monomer.</text>
</comment>
<comment type="caution">
    <text evidence="15">The sequence shown here is derived from an EMBL/GenBank/DDBJ whole genome shotgun (WGS) entry which is preliminary data.</text>
</comment>
<keyword evidence="5" id="KW-0049">Antioxidant</keyword>
<evidence type="ECO:0000256" key="9">
    <source>
        <dbReference type="ARBA" id="ARBA00032824"/>
    </source>
</evidence>
<dbReference type="EC" id="1.11.1.24" evidence="3"/>
<dbReference type="RefSeq" id="WP_060566960.1">
    <property type="nucleotide sequence ID" value="NZ_CP040006.1"/>
</dbReference>
<evidence type="ECO:0000256" key="5">
    <source>
        <dbReference type="ARBA" id="ARBA00022862"/>
    </source>
</evidence>
<evidence type="ECO:0000256" key="2">
    <source>
        <dbReference type="ARBA" id="ARBA00011245"/>
    </source>
</evidence>
<sequence length="157" mass="16645">MSALDIGCKAPDFTAETTQGTLSLSDLLAASSRGVVVYFYPKASTPGCTKEACDFRDSLASLQGAGYSVIGVSADSMAALERFTEKQSLTFPLASDPDHEILEAYGAWGEKKNYGRTYVGIIRSTVVVNPDGTVALAQYNVKATGHVARLRKALGID</sequence>
<evidence type="ECO:0000256" key="4">
    <source>
        <dbReference type="ARBA" id="ARBA00022559"/>
    </source>
</evidence>
<evidence type="ECO:0000256" key="10">
    <source>
        <dbReference type="ARBA" id="ARBA00038489"/>
    </source>
</evidence>
<evidence type="ECO:0000256" key="11">
    <source>
        <dbReference type="ARBA" id="ARBA00041373"/>
    </source>
</evidence>
<dbReference type="PANTHER" id="PTHR42801:SF4">
    <property type="entry name" value="AHPC_TSA FAMILY PROTEIN"/>
    <property type="match status" value="1"/>
</dbReference>
<dbReference type="OrthoDB" id="9812811at2"/>
<dbReference type="Proteomes" id="UP000054686">
    <property type="component" value="Unassembled WGS sequence"/>
</dbReference>
<dbReference type="GO" id="GO:0005737">
    <property type="term" value="C:cytoplasm"/>
    <property type="evidence" value="ECO:0007669"/>
    <property type="project" value="TreeGrafter"/>
</dbReference>
<dbReference type="PIRSF" id="PIRSF000239">
    <property type="entry name" value="AHPC"/>
    <property type="match status" value="1"/>
</dbReference>
<keyword evidence="7" id="KW-1015">Disulfide bond</keyword>
<reference evidence="15 16" key="1">
    <citation type="submission" date="2015-10" db="EMBL/GenBank/DDBJ databases">
        <title>Draft Genome of Actinomyces odontolyticus subsp. actinosynbacter strain XH001.</title>
        <authorList>
            <person name="Mclean J.S."/>
            <person name="He X."/>
        </authorList>
    </citation>
    <scope>NUCLEOTIDE SEQUENCE [LARGE SCALE GENOMIC DNA]</scope>
    <source>
        <strain evidence="15 16">XH001</strain>
    </source>
</reference>
<dbReference type="InterPro" id="IPR000866">
    <property type="entry name" value="AhpC/TSA"/>
</dbReference>
<comment type="catalytic activity">
    <reaction evidence="12">
        <text>a hydroperoxide + [thioredoxin]-dithiol = an alcohol + [thioredoxin]-disulfide + H2O</text>
        <dbReference type="Rhea" id="RHEA:62620"/>
        <dbReference type="Rhea" id="RHEA-COMP:10698"/>
        <dbReference type="Rhea" id="RHEA-COMP:10700"/>
        <dbReference type="ChEBI" id="CHEBI:15377"/>
        <dbReference type="ChEBI" id="CHEBI:29950"/>
        <dbReference type="ChEBI" id="CHEBI:30879"/>
        <dbReference type="ChEBI" id="CHEBI:35924"/>
        <dbReference type="ChEBI" id="CHEBI:50058"/>
        <dbReference type="EC" id="1.11.1.24"/>
    </reaction>
</comment>
<keyword evidence="6" id="KW-0560">Oxidoreductase</keyword>
<organism evidence="15 16">
    <name type="scientific">Schaalia odontolytica</name>
    <dbReference type="NCBI Taxonomy" id="1660"/>
    <lineage>
        <taxon>Bacteria</taxon>
        <taxon>Bacillati</taxon>
        <taxon>Actinomycetota</taxon>
        <taxon>Actinomycetes</taxon>
        <taxon>Actinomycetales</taxon>
        <taxon>Actinomycetaceae</taxon>
        <taxon>Schaalia</taxon>
    </lineage>
</organism>
<comment type="similarity">
    <text evidence="10">Belongs to the peroxiredoxin family. BCP/PrxQ subfamily.</text>
</comment>
<dbReference type="EMBL" id="LLVT01000002">
    <property type="protein sequence ID" value="KSW11152.1"/>
    <property type="molecule type" value="Genomic_DNA"/>
</dbReference>
<dbReference type="CDD" id="cd03017">
    <property type="entry name" value="PRX_BCP"/>
    <property type="match status" value="1"/>
</dbReference>
<evidence type="ECO:0000256" key="3">
    <source>
        <dbReference type="ARBA" id="ARBA00013017"/>
    </source>
</evidence>
<dbReference type="GO" id="GO:0008379">
    <property type="term" value="F:thioredoxin peroxidase activity"/>
    <property type="evidence" value="ECO:0007669"/>
    <property type="project" value="TreeGrafter"/>
</dbReference>
<evidence type="ECO:0000256" key="8">
    <source>
        <dbReference type="ARBA" id="ARBA00023284"/>
    </source>
</evidence>
<dbReference type="Gene3D" id="3.40.30.10">
    <property type="entry name" value="Glutaredoxin"/>
    <property type="match status" value="1"/>
</dbReference>
<dbReference type="GO" id="GO:0045454">
    <property type="term" value="P:cell redox homeostasis"/>
    <property type="evidence" value="ECO:0007669"/>
    <property type="project" value="TreeGrafter"/>
</dbReference>
<evidence type="ECO:0000256" key="6">
    <source>
        <dbReference type="ARBA" id="ARBA00023002"/>
    </source>
</evidence>
<gene>
    <name evidence="15" type="ORF">APY09_06750</name>
</gene>
<evidence type="ECO:0000313" key="15">
    <source>
        <dbReference type="EMBL" id="KSW11152.1"/>
    </source>
</evidence>
<dbReference type="SUPFAM" id="SSF52833">
    <property type="entry name" value="Thioredoxin-like"/>
    <property type="match status" value="1"/>
</dbReference>
<dbReference type="InterPro" id="IPR050924">
    <property type="entry name" value="Peroxiredoxin_BCP/PrxQ"/>
</dbReference>
<accession>A0A0V8RST9</accession>
<evidence type="ECO:0000256" key="13">
    <source>
        <dbReference type="PIRSR" id="PIRSR000239-1"/>
    </source>
</evidence>
<dbReference type="AlphaFoldDB" id="A0A0V8RST9"/>
<evidence type="ECO:0000313" key="16">
    <source>
        <dbReference type="Proteomes" id="UP000054686"/>
    </source>
</evidence>
<proteinExistence type="inferred from homology"/>
<evidence type="ECO:0000256" key="7">
    <source>
        <dbReference type="ARBA" id="ARBA00023157"/>
    </source>
</evidence>
<dbReference type="PROSITE" id="PS51352">
    <property type="entry name" value="THIOREDOXIN_2"/>
    <property type="match status" value="1"/>
</dbReference>
<feature type="active site" description="Cysteine sulfenic acid (-SOH) intermediate; for peroxidase activity" evidence="13">
    <location>
        <position position="48"/>
    </location>
</feature>
<protein>
    <recommendedName>
        <fullName evidence="3">thioredoxin-dependent peroxiredoxin</fullName>
        <ecNumber evidence="3">1.11.1.24</ecNumber>
    </recommendedName>
    <alternativeName>
        <fullName evidence="11">Bacterioferritin comigratory protein</fullName>
    </alternativeName>
    <alternativeName>
        <fullName evidence="9">Thioredoxin peroxidase</fullName>
    </alternativeName>
</protein>
<dbReference type="PANTHER" id="PTHR42801">
    <property type="entry name" value="THIOREDOXIN-DEPENDENT PEROXIDE REDUCTASE"/>
    <property type="match status" value="1"/>
</dbReference>
<dbReference type="InterPro" id="IPR013766">
    <property type="entry name" value="Thioredoxin_domain"/>
</dbReference>
<dbReference type="InterPro" id="IPR036249">
    <property type="entry name" value="Thioredoxin-like_sf"/>
</dbReference>
<evidence type="ECO:0000256" key="1">
    <source>
        <dbReference type="ARBA" id="ARBA00003330"/>
    </source>
</evidence>
<dbReference type="InterPro" id="IPR024706">
    <property type="entry name" value="Peroxiredoxin_AhpC-typ"/>
</dbReference>
<keyword evidence="8" id="KW-0676">Redox-active center</keyword>
<dbReference type="Pfam" id="PF00578">
    <property type="entry name" value="AhpC-TSA"/>
    <property type="match status" value="1"/>
</dbReference>
<dbReference type="FunFam" id="3.40.30.10:FF:000007">
    <property type="entry name" value="Thioredoxin-dependent thiol peroxidase"/>
    <property type="match status" value="1"/>
</dbReference>